<dbReference type="GO" id="GO:0031640">
    <property type="term" value="P:killing of cells of another organism"/>
    <property type="evidence" value="ECO:0007669"/>
    <property type="project" value="UniProtKB-KW"/>
</dbReference>
<comment type="catalytic activity">
    <reaction evidence="3">
        <text>Hydrolysis of (1-&gt;4)-beta-linkages between N-acetylmuramic acid and N-acetyl-D-glucosamine residues in a peptidoglycan and between N-acetyl-D-glucosamine residues in chitodextrins.</text>
        <dbReference type="EC" id="3.2.1.17"/>
    </reaction>
</comment>
<comment type="caution">
    <text evidence="4">The sequence shown here is derived from an EMBL/GenBank/DDBJ whole genome shotgun (WGS) entry which is preliminary data.</text>
</comment>
<sequence>MKQQSRVSVAGLALSAAAFIGLVGYEGYTSRAVIPTKGDVPTLGFGSTVHEDGRPVRMGERTDPVNALQLAHAHISGDEARFRASLPGASLTQGEYDVYVDWVYQYGMGAWNKSSMRREILAGNHRAACHALLRYRFVAGYDCSTPGNKRCMGVWTRQLARHKACLEAQP</sequence>
<keyword evidence="3" id="KW-0378">Hydrolase</keyword>
<dbReference type="GO" id="GO:0016998">
    <property type="term" value="P:cell wall macromolecule catabolic process"/>
    <property type="evidence" value="ECO:0007669"/>
    <property type="project" value="InterPro"/>
</dbReference>
<keyword evidence="3" id="KW-0326">Glycosidase</keyword>
<dbReference type="InterPro" id="IPR023346">
    <property type="entry name" value="Lysozyme-like_dom_sf"/>
</dbReference>
<keyword evidence="2 3" id="KW-0081">Bacteriolytic enzyme</keyword>
<evidence type="ECO:0000256" key="2">
    <source>
        <dbReference type="ARBA" id="ARBA00022638"/>
    </source>
</evidence>
<dbReference type="EC" id="3.2.1.17" evidence="3"/>
<dbReference type="InterPro" id="IPR002196">
    <property type="entry name" value="Glyco_hydro_24"/>
</dbReference>
<dbReference type="PANTHER" id="PTHR38107:SF3">
    <property type="entry name" value="LYSOZYME RRRD-RELATED"/>
    <property type="match status" value="1"/>
</dbReference>
<dbReference type="PANTHER" id="PTHR38107">
    <property type="match status" value="1"/>
</dbReference>
<dbReference type="Pfam" id="PF00959">
    <property type="entry name" value="Phage_lysozyme"/>
    <property type="match status" value="1"/>
</dbReference>
<dbReference type="Gene3D" id="1.10.530.40">
    <property type="match status" value="1"/>
</dbReference>
<proteinExistence type="inferred from homology"/>
<dbReference type="EMBL" id="NTBI01000007">
    <property type="protein sequence ID" value="PAX16470.1"/>
    <property type="molecule type" value="Genomic_DNA"/>
</dbReference>
<dbReference type="AlphaFoldDB" id="A0A2A2T4V4"/>
<gene>
    <name evidence="4" type="ORF">CLI92_09050</name>
</gene>
<name>A0A2A2T4V4_9BURK</name>
<reference evidence="4 5" key="1">
    <citation type="submission" date="2017-08" db="EMBL/GenBank/DDBJ databases">
        <title>WGS of Clinical strains of the CDC Group NO-1 linked to zoonotic infections in humans.</title>
        <authorList>
            <person name="Bernier A.-M."/>
            <person name="Bernard K."/>
        </authorList>
    </citation>
    <scope>NUCLEOTIDE SEQUENCE [LARGE SCALE GENOMIC DNA]</scope>
    <source>
        <strain evidence="4 5">NML91-0035</strain>
    </source>
</reference>
<organism evidence="4 5">
    <name type="scientific">Vandammella animalimorsus</name>
    <dbReference type="NCBI Taxonomy" id="2029117"/>
    <lineage>
        <taxon>Bacteria</taxon>
        <taxon>Pseudomonadati</taxon>
        <taxon>Pseudomonadota</taxon>
        <taxon>Betaproteobacteria</taxon>
        <taxon>Burkholderiales</taxon>
        <taxon>Comamonadaceae</taxon>
        <taxon>Vandammella</taxon>
    </lineage>
</organism>
<evidence type="ECO:0000256" key="3">
    <source>
        <dbReference type="RuleBase" id="RU003788"/>
    </source>
</evidence>
<accession>A0A2A2T4V4</accession>
<dbReference type="GO" id="GO:0042742">
    <property type="term" value="P:defense response to bacterium"/>
    <property type="evidence" value="ECO:0007669"/>
    <property type="project" value="UniProtKB-KW"/>
</dbReference>
<evidence type="ECO:0000313" key="5">
    <source>
        <dbReference type="Proteomes" id="UP000217780"/>
    </source>
</evidence>
<keyword evidence="1 3" id="KW-0929">Antimicrobial</keyword>
<dbReference type="GO" id="GO:0009253">
    <property type="term" value="P:peptidoglycan catabolic process"/>
    <property type="evidence" value="ECO:0007669"/>
    <property type="project" value="InterPro"/>
</dbReference>
<dbReference type="InterPro" id="IPR051018">
    <property type="entry name" value="Bacteriophage_GH24"/>
</dbReference>
<dbReference type="GO" id="GO:0003796">
    <property type="term" value="F:lysozyme activity"/>
    <property type="evidence" value="ECO:0007669"/>
    <property type="project" value="UniProtKB-EC"/>
</dbReference>
<dbReference type="InterPro" id="IPR023347">
    <property type="entry name" value="Lysozyme_dom_sf"/>
</dbReference>
<dbReference type="Proteomes" id="UP000217780">
    <property type="component" value="Unassembled WGS sequence"/>
</dbReference>
<dbReference type="SUPFAM" id="SSF53955">
    <property type="entry name" value="Lysozyme-like"/>
    <property type="match status" value="1"/>
</dbReference>
<dbReference type="RefSeq" id="WP_095542568.1">
    <property type="nucleotide sequence ID" value="NZ_NSJC01000009.1"/>
</dbReference>
<dbReference type="GeneID" id="93874786"/>
<comment type="similarity">
    <text evidence="3">Belongs to the glycosyl hydrolase 24 family.</text>
</comment>
<evidence type="ECO:0000313" key="4">
    <source>
        <dbReference type="EMBL" id="PAX16470.1"/>
    </source>
</evidence>
<evidence type="ECO:0000256" key="1">
    <source>
        <dbReference type="ARBA" id="ARBA00022529"/>
    </source>
</evidence>
<protein>
    <recommendedName>
        <fullName evidence="3">Lysozyme</fullName>
        <ecNumber evidence="3">3.2.1.17</ecNumber>
    </recommendedName>
</protein>